<organism evidence="1 2">
    <name type="scientific">Gonapodya prolifera (strain JEL478)</name>
    <name type="common">Monoblepharis prolifera</name>
    <dbReference type="NCBI Taxonomy" id="1344416"/>
    <lineage>
        <taxon>Eukaryota</taxon>
        <taxon>Fungi</taxon>
        <taxon>Fungi incertae sedis</taxon>
        <taxon>Chytridiomycota</taxon>
        <taxon>Chytridiomycota incertae sedis</taxon>
        <taxon>Monoblepharidomycetes</taxon>
        <taxon>Monoblepharidales</taxon>
        <taxon>Gonapodyaceae</taxon>
        <taxon>Gonapodya</taxon>
    </lineage>
</organism>
<keyword evidence="2" id="KW-1185">Reference proteome</keyword>
<accession>A0A139AG17</accession>
<evidence type="ECO:0000313" key="1">
    <source>
        <dbReference type="EMBL" id="KXS15737.1"/>
    </source>
</evidence>
<sequence>MRLTRSIRAARAPAHFRVAAPSRSLVSPCRIPPTPAARLVPSSPHVFSSLQNKVRLPSLDVVSPTASLSLSGTRTLGTSATSAVASSAVAAEDDDGSITTRRGRDAPTFEDIKRKRDAEFDQVSGLVLLGKRELLSTLLSTNVVVCQVDLERGRSRVYPPCGERLSTLQSDTLVSR</sequence>
<dbReference type="Proteomes" id="UP000070544">
    <property type="component" value="Unassembled WGS sequence"/>
</dbReference>
<dbReference type="EMBL" id="KQ965760">
    <property type="protein sequence ID" value="KXS15737.1"/>
    <property type="molecule type" value="Genomic_DNA"/>
</dbReference>
<gene>
    <name evidence="1" type="ORF">M427DRAFT_321188</name>
</gene>
<dbReference type="AlphaFoldDB" id="A0A139AG17"/>
<name>A0A139AG17_GONPJ</name>
<reference evidence="1 2" key="1">
    <citation type="journal article" date="2015" name="Genome Biol. Evol.">
        <title>Phylogenomic analyses indicate that early fungi evolved digesting cell walls of algal ancestors of land plants.</title>
        <authorList>
            <person name="Chang Y."/>
            <person name="Wang S."/>
            <person name="Sekimoto S."/>
            <person name="Aerts A.L."/>
            <person name="Choi C."/>
            <person name="Clum A."/>
            <person name="LaButti K.M."/>
            <person name="Lindquist E.A."/>
            <person name="Yee Ngan C."/>
            <person name="Ohm R.A."/>
            <person name="Salamov A.A."/>
            <person name="Grigoriev I.V."/>
            <person name="Spatafora J.W."/>
            <person name="Berbee M.L."/>
        </authorList>
    </citation>
    <scope>NUCLEOTIDE SEQUENCE [LARGE SCALE GENOMIC DNA]</scope>
    <source>
        <strain evidence="1 2">JEL478</strain>
    </source>
</reference>
<protein>
    <submittedName>
        <fullName evidence="1">Uncharacterized protein</fullName>
    </submittedName>
</protein>
<evidence type="ECO:0000313" key="2">
    <source>
        <dbReference type="Proteomes" id="UP000070544"/>
    </source>
</evidence>
<proteinExistence type="predicted"/>